<sequence length="143" mass="16722">MSLVCLLYASTISDDFSPDDIKQILSSAERNNAKQHVTGMLSFNRQYFLQCLEGSRQQVNEIYHRIARDPRHQRLEILDYQSIPKRSFSEWHMGYLQDTQTLSELFYQYSSNDQFDPYNMSPEGAFLLLLDIKAEIQKALQTS</sequence>
<dbReference type="AlphaFoldDB" id="A0A366D3G0"/>
<dbReference type="InterPro" id="IPR036046">
    <property type="entry name" value="Acylphosphatase-like_dom_sf"/>
</dbReference>
<dbReference type="Pfam" id="PF04940">
    <property type="entry name" value="BLUF"/>
    <property type="match status" value="1"/>
</dbReference>
<evidence type="ECO:0000313" key="3">
    <source>
        <dbReference type="Proteomes" id="UP000252086"/>
    </source>
</evidence>
<dbReference type="SMART" id="SM01034">
    <property type="entry name" value="BLUF"/>
    <property type="match status" value="1"/>
</dbReference>
<evidence type="ECO:0000259" key="1">
    <source>
        <dbReference type="PROSITE" id="PS50925"/>
    </source>
</evidence>
<name>A0A366D3G0_9GAMM</name>
<feature type="domain" description="BLUF" evidence="1">
    <location>
        <begin position="3"/>
        <end position="94"/>
    </location>
</feature>
<dbReference type="OrthoDB" id="557705at2"/>
<protein>
    <submittedName>
        <fullName evidence="2">FAD-dependent sensor of blue light</fullName>
    </submittedName>
</protein>
<accession>A0A366D3G0</accession>
<proteinExistence type="predicted"/>
<dbReference type="InterPro" id="IPR007024">
    <property type="entry name" value="BLUF_domain"/>
</dbReference>
<dbReference type="GO" id="GO:0071949">
    <property type="term" value="F:FAD binding"/>
    <property type="evidence" value="ECO:0007669"/>
    <property type="project" value="InterPro"/>
</dbReference>
<dbReference type="Proteomes" id="UP000252086">
    <property type="component" value="Unassembled WGS sequence"/>
</dbReference>
<dbReference type="EMBL" id="QNRF01000003">
    <property type="protein sequence ID" value="RBO83984.1"/>
    <property type="molecule type" value="Genomic_DNA"/>
</dbReference>
<comment type="caution">
    <text evidence="2">The sequence shown here is derived from an EMBL/GenBank/DDBJ whole genome shotgun (WGS) entry which is preliminary data.</text>
</comment>
<keyword evidence="3" id="KW-1185">Reference proteome</keyword>
<evidence type="ECO:0000313" key="2">
    <source>
        <dbReference type="EMBL" id="RBO83984.1"/>
    </source>
</evidence>
<dbReference type="GO" id="GO:0009882">
    <property type="term" value="F:blue light photoreceptor activity"/>
    <property type="evidence" value="ECO:0007669"/>
    <property type="project" value="InterPro"/>
</dbReference>
<gene>
    <name evidence="2" type="ORF">DFP76_103258</name>
</gene>
<dbReference type="PROSITE" id="PS50925">
    <property type="entry name" value="BLUF"/>
    <property type="match status" value="1"/>
</dbReference>
<dbReference type="RefSeq" id="WP_113873963.1">
    <property type="nucleotide sequence ID" value="NZ_QNRF01000003.1"/>
</dbReference>
<dbReference type="Gene3D" id="3.30.70.100">
    <property type="match status" value="1"/>
</dbReference>
<dbReference type="SUPFAM" id="SSF54975">
    <property type="entry name" value="Acylphosphatase/BLUF domain-like"/>
    <property type="match status" value="1"/>
</dbReference>
<reference evidence="2 3" key="1">
    <citation type="submission" date="2018-06" db="EMBL/GenBank/DDBJ databases">
        <title>Genomic Encyclopedia of Type Strains, Phase III (KMG-III): the genomes of soil and plant-associated and newly described type strains.</title>
        <authorList>
            <person name="Whitman W."/>
        </authorList>
    </citation>
    <scope>NUCLEOTIDE SEQUENCE [LARGE SCALE GENOMIC DNA]</scope>
    <source>
        <strain evidence="2 3">CECT 7732</strain>
    </source>
</reference>
<organism evidence="2 3">
    <name type="scientific">Marinomonas aquiplantarum</name>
    <dbReference type="NCBI Taxonomy" id="491951"/>
    <lineage>
        <taxon>Bacteria</taxon>
        <taxon>Pseudomonadati</taxon>
        <taxon>Pseudomonadota</taxon>
        <taxon>Gammaproteobacteria</taxon>
        <taxon>Oceanospirillales</taxon>
        <taxon>Oceanospirillaceae</taxon>
        <taxon>Marinomonas</taxon>
    </lineage>
</organism>